<feature type="region of interest" description="Disordered" evidence="1">
    <location>
        <begin position="307"/>
        <end position="336"/>
    </location>
</feature>
<dbReference type="EMBL" id="SRLO01001865">
    <property type="protein sequence ID" value="TNN34922.1"/>
    <property type="molecule type" value="Genomic_DNA"/>
</dbReference>
<feature type="region of interest" description="Disordered" evidence="1">
    <location>
        <begin position="12"/>
        <end position="32"/>
    </location>
</feature>
<reference evidence="2 3" key="1">
    <citation type="submission" date="2019-03" db="EMBL/GenBank/DDBJ databases">
        <title>First draft genome of Liparis tanakae, snailfish: a comprehensive survey of snailfish specific genes.</title>
        <authorList>
            <person name="Kim W."/>
            <person name="Song I."/>
            <person name="Jeong J.-H."/>
            <person name="Kim D."/>
            <person name="Kim S."/>
            <person name="Ryu S."/>
            <person name="Song J.Y."/>
            <person name="Lee S.K."/>
        </authorList>
    </citation>
    <scope>NUCLEOTIDE SEQUENCE [LARGE SCALE GENOMIC DNA]</scope>
    <source>
        <tissue evidence="2">Muscle</tissue>
    </source>
</reference>
<proteinExistence type="predicted"/>
<organism evidence="2 3">
    <name type="scientific">Liparis tanakae</name>
    <name type="common">Tanaka's snailfish</name>
    <dbReference type="NCBI Taxonomy" id="230148"/>
    <lineage>
        <taxon>Eukaryota</taxon>
        <taxon>Metazoa</taxon>
        <taxon>Chordata</taxon>
        <taxon>Craniata</taxon>
        <taxon>Vertebrata</taxon>
        <taxon>Euteleostomi</taxon>
        <taxon>Actinopterygii</taxon>
        <taxon>Neopterygii</taxon>
        <taxon>Teleostei</taxon>
        <taxon>Neoteleostei</taxon>
        <taxon>Acanthomorphata</taxon>
        <taxon>Eupercaria</taxon>
        <taxon>Perciformes</taxon>
        <taxon>Cottioidei</taxon>
        <taxon>Cottales</taxon>
        <taxon>Liparidae</taxon>
        <taxon>Liparis</taxon>
    </lineage>
</organism>
<dbReference type="Proteomes" id="UP000314294">
    <property type="component" value="Unassembled WGS sequence"/>
</dbReference>
<gene>
    <name evidence="2" type="ORF">EYF80_054915</name>
</gene>
<feature type="compositionally biased region" description="Basic and acidic residues" evidence="1">
    <location>
        <begin position="311"/>
        <end position="336"/>
    </location>
</feature>
<keyword evidence="3" id="KW-1185">Reference proteome</keyword>
<dbReference type="AlphaFoldDB" id="A0A4Z2F349"/>
<evidence type="ECO:0000256" key="1">
    <source>
        <dbReference type="SAM" id="MobiDB-lite"/>
    </source>
</evidence>
<evidence type="ECO:0000313" key="2">
    <source>
        <dbReference type="EMBL" id="TNN34922.1"/>
    </source>
</evidence>
<accession>A0A4Z2F349</accession>
<sequence length="336" mass="36595">MKPLSLKPLRRKQPGLDWFSPSTTEHPAAAKHPRLEETGLVGSVTAQRTPCGAVVRRTTRTTSFLSAGSRDIEREKYLEVVCLRLVHGQRVVQAQREAEVAQAAGQVALHQDVGALDVPVRDGHLVAAARRVVAVEVRHAERQRAAQLPQVVPADHVVDQELLQVPPRVEGRDQPALPLRLPVLRRQEVEHVVVPQVRVREDVLLVLPGGVLLVLEDLDGHRLEALLLAARRAPLQLGLVDLGEAPFAHLELQLDGQQLRVVVEVVGVRGAAVRALVVDHDGVRVAEVQAAPLALGAGLPLPVDPVAVEGGDDHDGHEQQRHQAHQDDRHHLGVHV</sequence>
<name>A0A4Z2F349_9TELE</name>
<protein>
    <submittedName>
        <fullName evidence="2">Uncharacterized protein</fullName>
    </submittedName>
</protein>
<comment type="caution">
    <text evidence="2">The sequence shown here is derived from an EMBL/GenBank/DDBJ whole genome shotgun (WGS) entry which is preliminary data.</text>
</comment>
<evidence type="ECO:0000313" key="3">
    <source>
        <dbReference type="Proteomes" id="UP000314294"/>
    </source>
</evidence>